<dbReference type="SUPFAM" id="SSF53098">
    <property type="entry name" value="Ribonuclease H-like"/>
    <property type="match status" value="1"/>
</dbReference>
<dbReference type="Gene3D" id="3.30.420.10">
    <property type="entry name" value="Ribonuclease H-like superfamily/Ribonuclease H"/>
    <property type="match status" value="1"/>
</dbReference>
<feature type="domain" description="DNA-directed DNA polymerase family B multifunctional" evidence="8">
    <location>
        <begin position="347"/>
        <end position="704"/>
    </location>
</feature>
<proteinExistence type="inferred from homology"/>
<comment type="similarity">
    <text evidence="1">Belongs to the DNA polymerase type-B family.</text>
</comment>
<keyword evidence="4" id="KW-0548">Nucleotidyltransferase</keyword>
<dbReference type="Proteomes" id="UP000297288">
    <property type="component" value="Unassembled WGS sequence"/>
</dbReference>
<evidence type="ECO:0000256" key="4">
    <source>
        <dbReference type="ARBA" id="ARBA00022695"/>
    </source>
</evidence>
<dbReference type="PANTHER" id="PTHR10322:SF23">
    <property type="entry name" value="DNA POLYMERASE DELTA CATALYTIC SUBUNIT"/>
    <property type="match status" value="1"/>
</dbReference>
<dbReference type="PANTHER" id="PTHR10322">
    <property type="entry name" value="DNA POLYMERASE CATALYTIC SUBUNIT"/>
    <property type="match status" value="1"/>
</dbReference>
<dbReference type="InterPro" id="IPR050240">
    <property type="entry name" value="DNA_pol_type-B"/>
</dbReference>
<keyword evidence="3" id="KW-0808">Transferase</keyword>
<evidence type="ECO:0000256" key="7">
    <source>
        <dbReference type="ARBA" id="ARBA00049244"/>
    </source>
</evidence>
<evidence type="ECO:0000256" key="1">
    <source>
        <dbReference type="ARBA" id="ARBA00005755"/>
    </source>
</evidence>
<feature type="domain" description="DNA-directed DNA polymerase family B exonuclease" evidence="9">
    <location>
        <begin position="81"/>
        <end position="282"/>
    </location>
</feature>
<evidence type="ECO:0000313" key="11">
    <source>
        <dbReference type="Proteomes" id="UP000297288"/>
    </source>
</evidence>
<dbReference type="Gene3D" id="3.30.342.10">
    <property type="entry name" value="DNA Polymerase, chain B, domain 1"/>
    <property type="match status" value="1"/>
</dbReference>
<dbReference type="GO" id="GO:0003887">
    <property type="term" value="F:DNA-directed DNA polymerase activity"/>
    <property type="evidence" value="ECO:0007669"/>
    <property type="project" value="UniProtKB-KW"/>
</dbReference>
<reference evidence="10 11" key="1">
    <citation type="submission" date="2019-04" db="EMBL/GenBank/DDBJ databases">
        <title>Draft genome sequence data and analysis of a Fermenting Bacterium, Geotoga petraea strain HO-Geo1, isolated from heavy-oil petroleum reservoir in Russia.</title>
        <authorList>
            <person name="Grouzdev D.S."/>
            <person name="Semenova E.M."/>
            <person name="Sokolova D.S."/>
            <person name="Tourova T.P."/>
            <person name="Poltaraus A.B."/>
            <person name="Nazina T.N."/>
        </authorList>
    </citation>
    <scope>NUCLEOTIDE SEQUENCE [LARGE SCALE GENOMIC DNA]</scope>
    <source>
        <strain evidence="10 11">HO-Geo1</strain>
    </source>
</reference>
<dbReference type="InterPro" id="IPR006134">
    <property type="entry name" value="DNA-dir_DNA_pol_B_multi_dom"/>
</dbReference>
<dbReference type="AlphaFoldDB" id="A0A4Z0W6W3"/>
<protein>
    <recommendedName>
        <fullName evidence="2">DNA-directed DNA polymerase</fullName>
        <ecNumber evidence="2">2.7.7.7</ecNumber>
    </recommendedName>
</protein>
<dbReference type="SUPFAM" id="SSF56672">
    <property type="entry name" value="DNA/RNA polymerases"/>
    <property type="match status" value="1"/>
</dbReference>
<evidence type="ECO:0000259" key="8">
    <source>
        <dbReference type="Pfam" id="PF00136"/>
    </source>
</evidence>
<dbReference type="Gene3D" id="1.10.132.60">
    <property type="entry name" value="DNA polymerase family B, C-terminal domain"/>
    <property type="match status" value="1"/>
</dbReference>
<dbReference type="InterPro" id="IPR042087">
    <property type="entry name" value="DNA_pol_B_thumb"/>
</dbReference>
<evidence type="ECO:0000256" key="2">
    <source>
        <dbReference type="ARBA" id="ARBA00012417"/>
    </source>
</evidence>
<gene>
    <name evidence="10" type="ORF">E4650_01380</name>
</gene>
<dbReference type="PRINTS" id="PR00106">
    <property type="entry name" value="DNAPOLB"/>
</dbReference>
<dbReference type="GO" id="GO:0006261">
    <property type="term" value="P:DNA-templated DNA replication"/>
    <property type="evidence" value="ECO:0007669"/>
    <property type="project" value="TreeGrafter"/>
</dbReference>
<evidence type="ECO:0000256" key="3">
    <source>
        <dbReference type="ARBA" id="ARBA00022679"/>
    </source>
</evidence>
<keyword evidence="5" id="KW-0239">DNA-directed DNA polymerase</keyword>
<dbReference type="EC" id="2.7.7.7" evidence="2"/>
<organism evidence="10 11">
    <name type="scientific">Geotoga petraea</name>
    <dbReference type="NCBI Taxonomy" id="28234"/>
    <lineage>
        <taxon>Bacteria</taxon>
        <taxon>Thermotogati</taxon>
        <taxon>Thermotogota</taxon>
        <taxon>Thermotogae</taxon>
        <taxon>Petrotogales</taxon>
        <taxon>Petrotogaceae</taxon>
        <taxon>Geotoga</taxon>
    </lineage>
</organism>
<evidence type="ECO:0000256" key="6">
    <source>
        <dbReference type="ARBA" id="ARBA00023125"/>
    </source>
</evidence>
<evidence type="ECO:0000256" key="5">
    <source>
        <dbReference type="ARBA" id="ARBA00022932"/>
    </source>
</evidence>
<comment type="caution">
    <text evidence="10">The sequence shown here is derived from an EMBL/GenBank/DDBJ whole genome shotgun (WGS) entry which is preliminary data.</text>
</comment>
<dbReference type="InterPro" id="IPR023211">
    <property type="entry name" value="DNA_pol_palm_dom_sf"/>
</dbReference>
<evidence type="ECO:0000313" key="10">
    <source>
        <dbReference type="EMBL" id="TGG88874.1"/>
    </source>
</evidence>
<keyword evidence="6" id="KW-0238">DNA-binding</keyword>
<evidence type="ECO:0000259" key="9">
    <source>
        <dbReference type="Pfam" id="PF03104"/>
    </source>
</evidence>
<dbReference type="SMART" id="SM00486">
    <property type="entry name" value="POLBc"/>
    <property type="match status" value="1"/>
</dbReference>
<dbReference type="Gene3D" id="3.90.1600.10">
    <property type="entry name" value="Palm domain of DNA polymerase"/>
    <property type="match status" value="1"/>
</dbReference>
<dbReference type="InterPro" id="IPR036397">
    <property type="entry name" value="RNaseH_sf"/>
</dbReference>
<dbReference type="GO" id="GO:0003677">
    <property type="term" value="F:DNA binding"/>
    <property type="evidence" value="ECO:0007669"/>
    <property type="project" value="UniProtKB-KW"/>
</dbReference>
<dbReference type="InterPro" id="IPR006133">
    <property type="entry name" value="DNA-dir_DNA_pol_B_exonuc"/>
</dbReference>
<comment type="catalytic activity">
    <reaction evidence="7">
        <text>DNA(n) + a 2'-deoxyribonucleoside 5'-triphosphate = DNA(n+1) + diphosphate</text>
        <dbReference type="Rhea" id="RHEA:22508"/>
        <dbReference type="Rhea" id="RHEA-COMP:17339"/>
        <dbReference type="Rhea" id="RHEA-COMP:17340"/>
        <dbReference type="ChEBI" id="CHEBI:33019"/>
        <dbReference type="ChEBI" id="CHEBI:61560"/>
        <dbReference type="ChEBI" id="CHEBI:173112"/>
        <dbReference type="EC" id="2.7.7.7"/>
    </reaction>
</comment>
<dbReference type="OrthoDB" id="52005at2"/>
<sequence>MEVEIMKVKSFWQNQLDKTFYYKEENKNDIKRLKKNFQLFFEKKDLDKMRRIFYKLKINKNYIVKVEDSWKDVFGFQVVMTEFNSKVNYYKYKKIIDTMKSEGIKTYGTSTMNIFPYEIVEDFSEKRSWFLDIEVIENRNQKIFTGEIISITFYDSQDKKYYSIITKPFNANIEEYDDNYIFVENEYDLMKKFEEFLKLKKPDVISGWYSEGYDIPYIINRAKNYNIELSVIPGLYSNSKTMDIGGRKITKNYIPGVDLVDYLELYKKYIFDQPTSFKLSTVAKFHDLKGKTEEKGFFNYKKDFKKFVDYAIRDVEILVELEQKLNLLNLLYGLQAVIKIPVNFLMANSIAIEHFLNQFLYEENTTVQDTAEIKDDQIEVEGAIVLQPEDETYNNVIVLDYASLYPNIIVTYNISPETLIEEDSEDIKQVDLTDMYKEEDKSGSVKFSLEKEGIFPRMINFLLGERLKYKKMAKEAKPNSSEKVKYDIKQLNYKILLNSMYGVIGTSRFPLHDKRCSSAITTASRNALRYLNKKLHKKEFEMEYEERKIQFKTLVIYSDTDSSFDHITLKNVEKADKNLILAIASYLAKYINNIIAKELPTKYSNTKEIVDRTTLTVDVDKLFKKVKFFGVKKRYFGIDFEDKIITHGVEVVRKDTPAAIKKMLSQLFILALKGEIEEAHLLKSFEVLKELDLEDIAIFKNITKRNFDKYKTIPNQVRAIIVMQKLFGLKYSLNDSVLYYPVIFKSPSTFKIVSEVFNLTPKNNFELKASLAIEYEHVEKLKQLIKENIIEIDYLTIFEKNILTRLEQFSETVKIIQKVRYDLGIITKNKNLKLF</sequence>
<dbReference type="InterPro" id="IPR006172">
    <property type="entry name" value="DNA-dir_DNA_pol_B"/>
</dbReference>
<accession>A0A4Z0W6W3</accession>
<dbReference type="InterPro" id="IPR043502">
    <property type="entry name" value="DNA/RNA_pol_sf"/>
</dbReference>
<dbReference type="EMBL" id="SRME01000001">
    <property type="protein sequence ID" value="TGG88874.1"/>
    <property type="molecule type" value="Genomic_DNA"/>
</dbReference>
<dbReference type="Pfam" id="PF03104">
    <property type="entry name" value="DNA_pol_B_exo1"/>
    <property type="match status" value="1"/>
</dbReference>
<dbReference type="GO" id="GO:0000166">
    <property type="term" value="F:nucleotide binding"/>
    <property type="evidence" value="ECO:0007669"/>
    <property type="project" value="InterPro"/>
</dbReference>
<dbReference type="Pfam" id="PF00136">
    <property type="entry name" value="DNA_pol_B"/>
    <property type="match status" value="1"/>
</dbReference>
<dbReference type="Gene3D" id="1.10.287.690">
    <property type="entry name" value="Helix hairpin bin"/>
    <property type="match status" value="1"/>
</dbReference>
<name>A0A4Z0W6W3_9BACT</name>
<dbReference type="InterPro" id="IPR012337">
    <property type="entry name" value="RNaseH-like_sf"/>
</dbReference>